<evidence type="ECO:0000313" key="18">
    <source>
        <dbReference type="EMBL" id="BAV63765.1"/>
    </source>
</evidence>
<dbReference type="Gene3D" id="2.60.410.10">
    <property type="entry name" value="D-Ala-D-Ala carboxypeptidase, C-terminal domain"/>
    <property type="match status" value="1"/>
</dbReference>
<dbReference type="InterPro" id="IPR001967">
    <property type="entry name" value="Peptidase_S11_N"/>
</dbReference>
<dbReference type="SUPFAM" id="SSF56601">
    <property type="entry name" value="beta-lactamase/transpeptidase-like"/>
    <property type="match status" value="1"/>
</dbReference>
<reference evidence="18 19" key="1">
    <citation type="submission" date="2016-10" db="EMBL/GenBank/DDBJ databases">
        <title>Complete Genome Sequence of the Nonylphenol-Degrading Bacterium Sphingobium cloacae JCM 10874T.</title>
        <authorList>
            <person name="Ootsuka M."/>
            <person name="Nishizawa T."/>
            <person name="Ohta H."/>
        </authorList>
    </citation>
    <scope>NUCLEOTIDE SEQUENCE [LARGE SCALE GENOMIC DNA]</scope>
    <source>
        <strain evidence="18 19">JCM 10874</strain>
    </source>
</reference>
<feature type="active site" description="Acyl-ester intermediate" evidence="13">
    <location>
        <position position="56"/>
    </location>
</feature>
<evidence type="ECO:0000313" key="19">
    <source>
        <dbReference type="Proteomes" id="UP000218272"/>
    </source>
</evidence>
<evidence type="ECO:0000256" key="8">
    <source>
        <dbReference type="ARBA" id="ARBA00022801"/>
    </source>
</evidence>
<evidence type="ECO:0000256" key="3">
    <source>
        <dbReference type="ARBA" id="ARBA00007164"/>
    </source>
</evidence>
<dbReference type="RefSeq" id="WP_066513969.1">
    <property type="nucleotide sequence ID" value="NZ_AP017655.1"/>
</dbReference>
<evidence type="ECO:0000256" key="11">
    <source>
        <dbReference type="ARBA" id="ARBA00023316"/>
    </source>
</evidence>
<comment type="catalytic activity">
    <reaction evidence="12">
        <text>Preferential cleavage: (Ac)2-L-Lys-D-Ala-|-D-Ala. Also transpeptidation of peptidyl-alanyl moieties that are N-acyl substituents of D-alanine.</text>
        <dbReference type="EC" id="3.4.16.4"/>
    </reaction>
</comment>
<proteinExistence type="inferred from homology"/>
<dbReference type="PANTHER" id="PTHR21581">
    <property type="entry name" value="D-ALANYL-D-ALANINE CARBOXYPEPTIDASE"/>
    <property type="match status" value="1"/>
</dbReference>
<dbReference type="AlphaFoldDB" id="A0A1E1EZS6"/>
<keyword evidence="7 16" id="KW-0732">Signal</keyword>
<dbReference type="Pfam" id="PF00768">
    <property type="entry name" value="Peptidase_S11"/>
    <property type="match status" value="1"/>
</dbReference>
<comment type="similarity">
    <text evidence="3 15">Belongs to the peptidase S11 family.</text>
</comment>
<dbReference type="Gene3D" id="3.40.710.10">
    <property type="entry name" value="DD-peptidase/beta-lactamase superfamily"/>
    <property type="match status" value="1"/>
</dbReference>
<dbReference type="InterPro" id="IPR037167">
    <property type="entry name" value="Peptidase_S11_C_sf"/>
</dbReference>
<evidence type="ECO:0000256" key="2">
    <source>
        <dbReference type="ARBA" id="ARBA00004752"/>
    </source>
</evidence>
<dbReference type="GO" id="GO:0009002">
    <property type="term" value="F:serine-type D-Ala-D-Ala carboxypeptidase activity"/>
    <property type="evidence" value="ECO:0007669"/>
    <property type="project" value="UniProtKB-EC"/>
</dbReference>
<dbReference type="Proteomes" id="UP000218272">
    <property type="component" value="Chromosome SCLO_1"/>
</dbReference>
<feature type="signal peptide" evidence="16">
    <location>
        <begin position="1"/>
        <end position="21"/>
    </location>
</feature>
<sequence length="387" mass="41328">MNKSVAAILFVGLLASPLTAAAPPYTSEAPIAYLKDLSSGAVLYDKGGETRIPPASMAKMMTAHVAFRLIQKGELKLDTKFTVRPETWKQWHGPQAGSTMFLSAGEQVSVEDLLHGIVTLSGNDACVVLAEGIAGTEQAFVALMNQEGARLGLKNSHFGTSNGWPDEGVTYVTAEDLAKLAQATIEETPDLYKKFYATRSFTWGKTMGGRDIEQGNRNPILGKVAGADGLKTGHTQEAGFGFTGSAEQDGRRLVMVVAGLPTYNGRIAESVRFMDWGFKAWKAQPLFKQGQTVETAEVQLGSATSVPLVAPQNMAVTLPRTASTNINVKVAYTGPIKAPIRKGDRIAELIVSTPDTPPQIMPLVAGEDVSEAGIFGRLWNGLKSLFG</sequence>
<name>A0A1E1EZS6_9SPHN</name>
<gene>
    <name evidence="18" type="ORF">SCLO_1007250</name>
</gene>
<protein>
    <recommendedName>
        <fullName evidence="4">serine-type D-Ala-D-Ala carboxypeptidase</fullName>
        <ecNumber evidence="4">3.4.16.4</ecNumber>
    </recommendedName>
</protein>
<dbReference type="EMBL" id="AP017655">
    <property type="protein sequence ID" value="BAV63765.1"/>
    <property type="molecule type" value="Genomic_DNA"/>
</dbReference>
<comment type="function">
    <text evidence="1">Removes C-terminal D-alanyl residues from sugar-peptide cell wall precursors.</text>
</comment>
<evidence type="ECO:0000256" key="4">
    <source>
        <dbReference type="ARBA" id="ARBA00012448"/>
    </source>
</evidence>
<evidence type="ECO:0000256" key="7">
    <source>
        <dbReference type="ARBA" id="ARBA00022729"/>
    </source>
</evidence>
<dbReference type="InterPro" id="IPR012338">
    <property type="entry name" value="Beta-lactam/transpept-like"/>
</dbReference>
<organism evidence="18 19">
    <name type="scientific">Sphingobium cloacae</name>
    <dbReference type="NCBI Taxonomy" id="120107"/>
    <lineage>
        <taxon>Bacteria</taxon>
        <taxon>Pseudomonadati</taxon>
        <taxon>Pseudomonadota</taxon>
        <taxon>Alphaproteobacteria</taxon>
        <taxon>Sphingomonadales</taxon>
        <taxon>Sphingomonadaceae</taxon>
        <taxon>Sphingobium</taxon>
    </lineage>
</organism>
<dbReference type="InterPro" id="IPR012907">
    <property type="entry name" value="Peptidase_S11_C"/>
</dbReference>
<accession>A0A1E1EZS6</accession>
<evidence type="ECO:0000256" key="1">
    <source>
        <dbReference type="ARBA" id="ARBA00003217"/>
    </source>
</evidence>
<evidence type="ECO:0000259" key="17">
    <source>
        <dbReference type="SMART" id="SM00936"/>
    </source>
</evidence>
<dbReference type="InterPro" id="IPR015956">
    <property type="entry name" value="Peniciliin-bd_prot_C_sf"/>
</dbReference>
<dbReference type="GO" id="GO:0071555">
    <property type="term" value="P:cell wall organization"/>
    <property type="evidence" value="ECO:0007669"/>
    <property type="project" value="UniProtKB-KW"/>
</dbReference>
<dbReference type="InterPro" id="IPR018044">
    <property type="entry name" value="Peptidase_S11"/>
</dbReference>
<keyword evidence="10" id="KW-0573">Peptidoglycan synthesis</keyword>
<keyword evidence="11" id="KW-0961">Cell wall biogenesis/degradation</keyword>
<keyword evidence="6" id="KW-0645">Protease</keyword>
<dbReference type="EC" id="3.4.16.4" evidence="4"/>
<dbReference type="PRINTS" id="PR00725">
    <property type="entry name" value="DADACBPTASE1"/>
</dbReference>
<feature type="chain" id="PRO_5009112456" description="serine-type D-Ala-D-Ala carboxypeptidase" evidence="16">
    <location>
        <begin position="22"/>
        <end position="387"/>
    </location>
</feature>
<evidence type="ECO:0000256" key="6">
    <source>
        <dbReference type="ARBA" id="ARBA00022670"/>
    </source>
</evidence>
<evidence type="ECO:0000256" key="14">
    <source>
        <dbReference type="PIRSR" id="PIRSR618044-2"/>
    </source>
</evidence>
<evidence type="ECO:0000256" key="13">
    <source>
        <dbReference type="PIRSR" id="PIRSR618044-1"/>
    </source>
</evidence>
<keyword evidence="5 18" id="KW-0121">Carboxypeptidase</keyword>
<dbReference type="SMART" id="SM00936">
    <property type="entry name" value="PBP5_C"/>
    <property type="match status" value="1"/>
</dbReference>
<dbReference type="GO" id="GO:0008360">
    <property type="term" value="P:regulation of cell shape"/>
    <property type="evidence" value="ECO:0007669"/>
    <property type="project" value="UniProtKB-KW"/>
</dbReference>
<keyword evidence="19" id="KW-1185">Reference proteome</keyword>
<dbReference type="UniPathway" id="UPA00219"/>
<evidence type="ECO:0000256" key="12">
    <source>
        <dbReference type="ARBA" id="ARBA00034000"/>
    </source>
</evidence>
<dbReference type="PANTHER" id="PTHR21581:SF6">
    <property type="entry name" value="TRAFFICKING PROTEIN PARTICLE COMPLEX SUBUNIT 12"/>
    <property type="match status" value="1"/>
</dbReference>
<keyword evidence="9" id="KW-0133">Cell shape</keyword>
<evidence type="ECO:0000256" key="16">
    <source>
        <dbReference type="SAM" id="SignalP"/>
    </source>
</evidence>
<feature type="binding site" evidence="14">
    <location>
        <position position="231"/>
    </location>
    <ligand>
        <name>substrate</name>
    </ligand>
</feature>
<dbReference type="Pfam" id="PF07943">
    <property type="entry name" value="PBP5_C"/>
    <property type="match status" value="1"/>
</dbReference>
<dbReference type="GO" id="GO:0009252">
    <property type="term" value="P:peptidoglycan biosynthetic process"/>
    <property type="evidence" value="ECO:0007669"/>
    <property type="project" value="UniProtKB-UniPathway"/>
</dbReference>
<feature type="domain" description="Peptidase S11 D-Ala-D-Ala carboxypeptidase A C-terminal" evidence="17">
    <location>
        <begin position="281"/>
        <end position="371"/>
    </location>
</feature>
<evidence type="ECO:0000256" key="9">
    <source>
        <dbReference type="ARBA" id="ARBA00022960"/>
    </source>
</evidence>
<dbReference type="GO" id="GO:0006508">
    <property type="term" value="P:proteolysis"/>
    <property type="evidence" value="ECO:0007669"/>
    <property type="project" value="UniProtKB-KW"/>
</dbReference>
<dbReference type="SUPFAM" id="SSF69189">
    <property type="entry name" value="Penicillin-binding protein associated domain"/>
    <property type="match status" value="1"/>
</dbReference>
<feature type="active site" evidence="13">
    <location>
        <position position="121"/>
    </location>
</feature>
<feature type="active site" description="Proton acceptor" evidence="13">
    <location>
        <position position="59"/>
    </location>
</feature>
<dbReference type="OrthoDB" id="9795979at2"/>
<evidence type="ECO:0000256" key="15">
    <source>
        <dbReference type="RuleBase" id="RU004016"/>
    </source>
</evidence>
<keyword evidence="8" id="KW-0378">Hydrolase</keyword>
<dbReference type="KEGG" id="sclo:SCLO_1007250"/>
<comment type="pathway">
    <text evidence="2">Cell wall biogenesis; peptidoglycan biosynthesis.</text>
</comment>
<evidence type="ECO:0000256" key="5">
    <source>
        <dbReference type="ARBA" id="ARBA00022645"/>
    </source>
</evidence>
<evidence type="ECO:0000256" key="10">
    <source>
        <dbReference type="ARBA" id="ARBA00022984"/>
    </source>
</evidence>